<evidence type="ECO:0000256" key="4">
    <source>
        <dbReference type="ARBA" id="ARBA00022692"/>
    </source>
</evidence>
<dbReference type="SUPFAM" id="SSF53448">
    <property type="entry name" value="Nucleotide-diphospho-sugar transferases"/>
    <property type="match status" value="1"/>
</dbReference>
<organism evidence="12 13">
    <name type="scientific">Cordylochernes scorpioides</name>
    <dbReference type="NCBI Taxonomy" id="51811"/>
    <lineage>
        <taxon>Eukaryota</taxon>
        <taxon>Metazoa</taxon>
        <taxon>Ecdysozoa</taxon>
        <taxon>Arthropoda</taxon>
        <taxon>Chelicerata</taxon>
        <taxon>Arachnida</taxon>
        <taxon>Pseudoscorpiones</taxon>
        <taxon>Cheliferoidea</taxon>
        <taxon>Chernetidae</taxon>
        <taxon>Cordylochernes</taxon>
    </lineage>
</organism>
<feature type="domain" description="Glycosyl transferase 64" evidence="11">
    <location>
        <begin position="477"/>
        <end position="723"/>
    </location>
</feature>
<sequence length="740" mass="83718">MIIMVGRRRRLLLLDQTKPTRVTYAILKSSFLSRDPLSSLRMPKGPSRRTLSPRLLGLCLAGAALCCIFAYLSFFRSKPEAYFQEPFALRHLEDSPVIHVPSSAAQAQPRDPDCNFYNCFDVYKCGHSDNTISVYIYPIINFVDDGGESISVPHSSEFHEVLRTVYHSRYYTSDPAKACFFLPPLDLLNQESIRLGPTSKVLASLPHWNNGSNHLLFTLLPGGPPTYTPHLEVPTHRAINVGAGFSSWSFRRGLDVSLPVFNPNVFSPASCLTSPGGRDWLLTSSQLTLPPSIQQRVRELALDHPDSLLMVGSCPSGDPAFRCRDSTLQSYPYPALLARSKFCLVSRGGRLGQMALSDALMYGCVPVIVADNYVLPFQEVLDWKRAAVIFGEEEVGELVEHLASIPDSRVAELRSQACFLWDSYFHSMEAITLTTLRLLNDRVFPHTAASYHHWNDPPHLLQPPLFLPMVAPRAPGFTAVILTYDRLESLFQVIRRVAQAPSLAKILVVWNNLKKNPPPAANWPAITKPLKVVQTEENKLSNRFYPYEEIETDAVLAMDDDIIMLTADEIEFGFSQVWREYFDRIVGFPSRVHLWDNSTGRWKYESEWTNDISMVLTGAAFYHRYYNQLYTTSMPGDIKEWVDTHMNCEDIAMNFLVANLTGKAPIKVAPRKKFKCPECTNVEMLSADLLHMAERSRCINRFAQIYGTMPLRTVEFRADPVLYKDNFPEKLKKFNSVGSL</sequence>
<evidence type="ECO:0000256" key="1">
    <source>
        <dbReference type="ARBA" id="ARBA00004648"/>
    </source>
</evidence>
<evidence type="ECO:0000256" key="8">
    <source>
        <dbReference type="ARBA" id="ARBA00023157"/>
    </source>
</evidence>
<evidence type="ECO:0000256" key="5">
    <source>
        <dbReference type="ARBA" id="ARBA00022824"/>
    </source>
</evidence>
<dbReference type="Pfam" id="PF09258">
    <property type="entry name" value="Glyco_transf_64"/>
    <property type="match status" value="1"/>
</dbReference>
<dbReference type="EMBL" id="CP092870">
    <property type="protein sequence ID" value="UYV71618.1"/>
    <property type="molecule type" value="Genomic_DNA"/>
</dbReference>
<evidence type="ECO:0000313" key="12">
    <source>
        <dbReference type="EMBL" id="UYV71618.1"/>
    </source>
</evidence>
<reference evidence="12 13" key="1">
    <citation type="submission" date="2022-01" db="EMBL/GenBank/DDBJ databases">
        <title>A chromosomal length assembly of Cordylochernes scorpioides.</title>
        <authorList>
            <person name="Zeh D."/>
            <person name="Zeh J."/>
        </authorList>
    </citation>
    <scope>NUCLEOTIDE SEQUENCE [LARGE SCALE GENOMIC DNA]</scope>
    <source>
        <strain evidence="12">IN4F17</strain>
        <tissue evidence="12">Whole Body</tissue>
    </source>
</reference>
<keyword evidence="8" id="KW-1015">Disulfide bond</keyword>
<evidence type="ECO:0000313" key="13">
    <source>
        <dbReference type="Proteomes" id="UP001235939"/>
    </source>
</evidence>
<evidence type="ECO:0000256" key="3">
    <source>
        <dbReference type="ARBA" id="ARBA00022679"/>
    </source>
</evidence>
<keyword evidence="6 9" id="KW-1133">Transmembrane helix</keyword>
<evidence type="ECO:0000256" key="9">
    <source>
        <dbReference type="SAM" id="Phobius"/>
    </source>
</evidence>
<comment type="subcellular location">
    <subcellularLocation>
        <location evidence="1">Endoplasmic reticulum membrane</location>
        <topology evidence="1">Single-pass type II membrane protein</topology>
    </subcellularLocation>
</comment>
<dbReference type="Gene3D" id="3.90.550.10">
    <property type="entry name" value="Spore Coat Polysaccharide Biosynthesis Protein SpsA, Chain A"/>
    <property type="match status" value="1"/>
</dbReference>
<dbReference type="InterPro" id="IPR004263">
    <property type="entry name" value="Exostosin"/>
</dbReference>
<evidence type="ECO:0000259" key="10">
    <source>
        <dbReference type="Pfam" id="PF03016"/>
    </source>
</evidence>
<dbReference type="Pfam" id="PF03016">
    <property type="entry name" value="Exostosin_GT47"/>
    <property type="match status" value="1"/>
</dbReference>
<evidence type="ECO:0000256" key="2">
    <source>
        <dbReference type="ARBA" id="ARBA00010271"/>
    </source>
</evidence>
<dbReference type="PANTHER" id="PTHR48261:SF5">
    <property type="entry name" value="EXOSTOSIN GLYCOSYLTRANSFERASE 2"/>
    <property type="match status" value="1"/>
</dbReference>
<keyword evidence="5" id="KW-0256">Endoplasmic reticulum</keyword>
<feature type="transmembrane region" description="Helical" evidence="9">
    <location>
        <begin position="55"/>
        <end position="74"/>
    </location>
</feature>
<keyword evidence="7 9" id="KW-0472">Membrane</keyword>
<comment type="similarity">
    <text evidence="2">Belongs to the glycosyltransferase 47 family.</text>
</comment>
<keyword evidence="13" id="KW-1185">Reference proteome</keyword>
<feature type="domain" description="Exostosin GT47" evidence="10">
    <location>
        <begin position="131"/>
        <end position="404"/>
    </location>
</feature>
<gene>
    <name evidence="12" type="ORF">LAZ67_8003868</name>
</gene>
<dbReference type="InterPro" id="IPR015338">
    <property type="entry name" value="GT64_dom"/>
</dbReference>
<evidence type="ECO:0000259" key="11">
    <source>
        <dbReference type="Pfam" id="PF09258"/>
    </source>
</evidence>
<dbReference type="InterPro" id="IPR029044">
    <property type="entry name" value="Nucleotide-diphossugar_trans"/>
</dbReference>
<evidence type="ECO:0000256" key="6">
    <source>
        <dbReference type="ARBA" id="ARBA00022989"/>
    </source>
</evidence>
<accession>A0ABY6KSH2</accession>
<name>A0ABY6KSH2_9ARAC</name>
<dbReference type="PANTHER" id="PTHR48261">
    <property type="entry name" value="ACETYLGLUCOSAMINYLTRANSFERASE"/>
    <property type="match status" value="1"/>
</dbReference>
<protein>
    <submittedName>
        <fullName evidence="12">EXT2</fullName>
    </submittedName>
</protein>
<keyword evidence="4 9" id="KW-0812">Transmembrane</keyword>
<dbReference type="Proteomes" id="UP001235939">
    <property type="component" value="Chromosome 08"/>
</dbReference>
<proteinExistence type="inferred from homology"/>
<dbReference type="InterPro" id="IPR040911">
    <property type="entry name" value="Exostosin_GT47"/>
</dbReference>
<evidence type="ECO:0000256" key="7">
    <source>
        <dbReference type="ARBA" id="ARBA00023136"/>
    </source>
</evidence>
<keyword evidence="3" id="KW-0808">Transferase</keyword>